<dbReference type="InterPro" id="IPR039031">
    <property type="entry name" value="Mucolipin"/>
</dbReference>
<evidence type="ECO:0000256" key="1">
    <source>
        <dbReference type="ARBA" id="ARBA00004141"/>
    </source>
</evidence>
<keyword evidence="9" id="KW-1185">Reference proteome</keyword>
<sequence>MAGMQRGASAALLSPLLEGRGAHTTCARAEMAMPLEDDLFMSPWHKWGVYRRPPMKMLLHMLLIAVATPTIMFAEYQKVSFLHDLRVELVRLYYPARCRPECLQNGGTGSRYCELPPPCAFTVLDDVKVFVGGVVESYYEAKQRLVPRIAYLPSHADPAQPEAVHMRVYWLRPRVPNEVLTGVSHYDLWPGSPASRLGPLLGVPALNVSERSIFDRMGALEIRIHFKSTEYDELYGGKRRLLNVLYPAGPIAWSFLLRLEPTAGRQLLQLSARLHAEVDRNPSLTTRELVCNLAFASWLTIAIVAVLCLVLGARSVALTIVRLRWLDRAAADADADEELETVSPSPTPSTLGIASPASDTANMRAPWLAATGRSRTDESAEAARALLSKVAGGPKRAQLHRMQSRSRLSRRDIADRAGAAAARDLEGGCGDAEACGLGTALSDAVGSPVDGTGAAALAGARHVAPQPPPAPQPSPASPAFGLVSPFAALAFTLRARADAPPVAPALPATSPPGAAAVPHAHVADGAAERARTQRSSAMLAPRAALPAAARDASAAEWRHLGFLSRLFTLLSAHTLVLVFGSGCLLAAATLHLRAQLRIDPSIDLIDRGWPSLATALGIASLWLSLTRYFEWVPALYTFTHTLRRAARNSLTLMAAVLPVFFAYALAGTVLFSDSTGNFSGFSTSCVTLWAMCVGDEVNENFRQVYAARPIIGRLYIYSFTAFFYLICANIFVFLIEAAHYAALRDILAASGSPWAQRLLNRSGLRDAFADDGGAATLLSTTVPHGELEHHRMLDHPSCGGALRGVDDFRAPPRADNAADAIARVERVVLSQQRMLLELLQAQRAPAAPAEPAGRGACLTRT</sequence>
<evidence type="ECO:0000259" key="7">
    <source>
        <dbReference type="Pfam" id="PF08016"/>
    </source>
</evidence>
<dbReference type="GO" id="GO:0016020">
    <property type="term" value="C:membrane"/>
    <property type="evidence" value="ECO:0007669"/>
    <property type="project" value="UniProtKB-SubCell"/>
</dbReference>
<feature type="domain" description="Polycystin cation channel PKD1/PKD2" evidence="7">
    <location>
        <begin position="615"/>
        <end position="737"/>
    </location>
</feature>
<protein>
    <recommendedName>
        <fullName evidence="7">Polycystin cation channel PKD1/PKD2 domain-containing protein</fullName>
    </recommendedName>
</protein>
<dbReference type="Proteomes" id="UP000751190">
    <property type="component" value="Unassembled WGS sequence"/>
</dbReference>
<evidence type="ECO:0000256" key="3">
    <source>
        <dbReference type="ARBA" id="ARBA00022989"/>
    </source>
</evidence>
<dbReference type="InterPro" id="IPR013122">
    <property type="entry name" value="PKD1_2_channel"/>
</dbReference>
<feature type="region of interest" description="Disordered" evidence="5">
    <location>
        <begin position="336"/>
        <end position="357"/>
    </location>
</feature>
<keyword evidence="3 6" id="KW-1133">Transmembrane helix</keyword>
<feature type="transmembrane region" description="Helical" evidence="6">
    <location>
        <begin position="566"/>
        <end position="588"/>
    </location>
</feature>
<feature type="transmembrane region" description="Helical" evidence="6">
    <location>
        <begin position="650"/>
        <end position="671"/>
    </location>
</feature>
<keyword evidence="4 6" id="KW-0472">Membrane</keyword>
<gene>
    <name evidence="8" type="ORF">KFE25_001173</name>
</gene>
<feature type="region of interest" description="Disordered" evidence="5">
    <location>
        <begin position="392"/>
        <end position="412"/>
    </location>
</feature>
<comment type="subcellular location">
    <subcellularLocation>
        <location evidence="1">Membrane</location>
        <topology evidence="1">Multi-pass membrane protein</topology>
    </subcellularLocation>
</comment>
<keyword evidence="2 6" id="KW-0812">Transmembrane</keyword>
<dbReference type="PANTHER" id="PTHR12127">
    <property type="entry name" value="MUCOLIPIN"/>
    <property type="match status" value="1"/>
</dbReference>
<feature type="transmembrane region" description="Helical" evidence="6">
    <location>
        <begin position="608"/>
        <end position="629"/>
    </location>
</feature>
<dbReference type="AlphaFoldDB" id="A0A8J5XJD7"/>
<proteinExistence type="predicted"/>
<evidence type="ECO:0000313" key="8">
    <source>
        <dbReference type="EMBL" id="KAG8461569.1"/>
    </source>
</evidence>
<evidence type="ECO:0000313" key="9">
    <source>
        <dbReference type="Proteomes" id="UP000751190"/>
    </source>
</evidence>
<evidence type="ECO:0000256" key="4">
    <source>
        <dbReference type="ARBA" id="ARBA00023136"/>
    </source>
</evidence>
<evidence type="ECO:0000256" key="6">
    <source>
        <dbReference type="SAM" id="Phobius"/>
    </source>
</evidence>
<accession>A0A8J5XJD7</accession>
<comment type="caution">
    <text evidence="8">The sequence shown here is derived from an EMBL/GenBank/DDBJ whole genome shotgun (WGS) entry which is preliminary data.</text>
</comment>
<feature type="transmembrane region" description="Helical" evidence="6">
    <location>
        <begin position="714"/>
        <end position="735"/>
    </location>
</feature>
<dbReference type="Pfam" id="PF08016">
    <property type="entry name" value="PKD_channel"/>
    <property type="match status" value="1"/>
</dbReference>
<dbReference type="OrthoDB" id="263481at2759"/>
<feature type="transmembrane region" description="Helical" evidence="6">
    <location>
        <begin position="295"/>
        <end position="321"/>
    </location>
</feature>
<organism evidence="8 9">
    <name type="scientific">Diacronema lutheri</name>
    <name type="common">Unicellular marine alga</name>
    <name type="synonym">Monochrysis lutheri</name>
    <dbReference type="NCBI Taxonomy" id="2081491"/>
    <lineage>
        <taxon>Eukaryota</taxon>
        <taxon>Haptista</taxon>
        <taxon>Haptophyta</taxon>
        <taxon>Pavlovophyceae</taxon>
        <taxon>Pavlovales</taxon>
        <taxon>Pavlovaceae</taxon>
        <taxon>Diacronema</taxon>
    </lineage>
</organism>
<feature type="compositionally biased region" description="Basic residues" evidence="5">
    <location>
        <begin position="397"/>
        <end position="408"/>
    </location>
</feature>
<name>A0A8J5XJD7_DIALT</name>
<evidence type="ECO:0000256" key="2">
    <source>
        <dbReference type="ARBA" id="ARBA00022692"/>
    </source>
</evidence>
<reference evidence="8" key="1">
    <citation type="submission" date="2021-05" db="EMBL/GenBank/DDBJ databases">
        <title>The genome of the haptophyte Pavlova lutheri (Diacronema luteri, Pavlovales) - a model for lipid biosynthesis in eukaryotic algae.</title>
        <authorList>
            <person name="Hulatt C.J."/>
            <person name="Posewitz M.C."/>
        </authorList>
    </citation>
    <scope>NUCLEOTIDE SEQUENCE</scope>
    <source>
        <strain evidence="8">NIVA-4/92</strain>
    </source>
</reference>
<dbReference type="Gene3D" id="1.10.287.70">
    <property type="match status" value="1"/>
</dbReference>
<feature type="compositionally biased region" description="Polar residues" evidence="5">
    <location>
        <begin position="342"/>
        <end position="357"/>
    </location>
</feature>
<evidence type="ECO:0000256" key="5">
    <source>
        <dbReference type="SAM" id="MobiDB-lite"/>
    </source>
</evidence>
<dbReference type="EMBL" id="JAGTXO010000025">
    <property type="protein sequence ID" value="KAG8461569.1"/>
    <property type="molecule type" value="Genomic_DNA"/>
</dbReference>
<dbReference type="PANTHER" id="PTHR12127:SF7">
    <property type="entry name" value="SD02261P"/>
    <property type="match status" value="1"/>
</dbReference>
<dbReference type="GO" id="GO:0072345">
    <property type="term" value="F:NAADP-sensitive calcium-release channel activity"/>
    <property type="evidence" value="ECO:0007669"/>
    <property type="project" value="TreeGrafter"/>
</dbReference>